<protein>
    <submittedName>
        <fullName evidence="2">Endoribonuclease Dicer</fullName>
    </submittedName>
</protein>
<dbReference type="InterPro" id="IPR014001">
    <property type="entry name" value="Helicase_ATP-bd"/>
</dbReference>
<dbReference type="InterPro" id="IPR027417">
    <property type="entry name" value="P-loop_NTPase"/>
</dbReference>
<feature type="non-terminal residue" evidence="2">
    <location>
        <position position="1"/>
    </location>
</feature>
<sequence length="128" mass="14883">YLLPQVLVMTCHIFLHVLRSQTLPLSKINLVVFDDCHLAITEHPYCDIMKLFEECTFGPRILGLTASILNGKCDPSELEQKIQNLERMLKSNAETATDLVVLDRWELHFLNSFGEWDRTPSNTQIWFY</sequence>
<feature type="domain" description="Helicase ATP-binding" evidence="1">
    <location>
        <begin position="1"/>
        <end position="86"/>
    </location>
</feature>
<proteinExistence type="predicted"/>
<evidence type="ECO:0000259" key="1">
    <source>
        <dbReference type="PROSITE" id="PS51192"/>
    </source>
</evidence>
<gene>
    <name evidence="2" type="primary">DICER1_2</name>
    <name evidence="2" type="ORF">ILYODFUR_039175</name>
</gene>
<dbReference type="InterPro" id="IPR051363">
    <property type="entry name" value="RLR_Helicase"/>
</dbReference>
<organism evidence="2 3">
    <name type="scientific">Ilyodon furcidens</name>
    <name type="common">goldbreast splitfin</name>
    <dbReference type="NCBI Taxonomy" id="33524"/>
    <lineage>
        <taxon>Eukaryota</taxon>
        <taxon>Metazoa</taxon>
        <taxon>Chordata</taxon>
        <taxon>Craniata</taxon>
        <taxon>Vertebrata</taxon>
        <taxon>Euteleostomi</taxon>
        <taxon>Actinopterygii</taxon>
        <taxon>Neopterygii</taxon>
        <taxon>Teleostei</taxon>
        <taxon>Neoteleostei</taxon>
        <taxon>Acanthomorphata</taxon>
        <taxon>Ovalentaria</taxon>
        <taxon>Atherinomorphae</taxon>
        <taxon>Cyprinodontiformes</taxon>
        <taxon>Goodeidae</taxon>
        <taxon>Ilyodon</taxon>
    </lineage>
</organism>
<evidence type="ECO:0000313" key="3">
    <source>
        <dbReference type="Proteomes" id="UP001482620"/>
    </source>
</evidence>
<dbReference type="EMBL" id="JAHRIQ010092414">
    <property type="protein sequence ID" value="MEQ2250357.1"/>
    <property type="molecule type" value="Genomic_DNA"/>
</dbReference>
<dbReference type="PANTHER" id="PTHR14074">
    <property type="entry name" value="HELICASE WITH DEATH DOMAIN-RELATED"/>
    <property type="match status" value="1"/>
</dbReference>
<name>A0ABV0V2N5_9TELE</name>
<dbReference type="PROSITE" id="PS51192">
    <property type="entry name" value="HELICASE_ATP_BIND_1"/>
    <property type="match status" value="1"/>
</dbReference>
<evidence type="ECO:0000313" key="2">
    <source>
        <dbReference type="EMBL" id="MEQ2250357.1"/>
    </source>
</evidence>
<dbReference type="SUPFAM" id="SSF52540">
    <property type="entry name" value="P-loop containing nucleoside triphosphate hydrolases"/>
    <property type="match status" value="1"/>
</dbReference>
<reference evidence="2 3" key="1">
    <citation type="submission" date="2021-06" db="EMBL/GenBank/DDBJ databases">
        <authorList>
            <person name="Palmer J.M."/>
        </authorList>
    </citation>
    <scope>NUCLEOTIDE SEQUENCE [LARGE SCALE GENOMIC DNA]</scope>
    <source>
        <strain evidence="3">if_2019</strain>
        <tissue evidence="2">Muscle</tissue>
    </source>
</reference>
<dbReference type="Proteomes" id="UP001482620">
    <property type="component" value="Unassembled WGS sequence"/>
</dbReference>
<comment type="caution">
    <text evidence="2">The sequence shown here is derived from an EMBL/GenBank/DDBJ whole genome shotgun (WGS) entry which is preliminary data.</text>
</comment>
<dbReference type="Gene3D" id="3.40.50.300">
    <property type="entry name" value="P-loop containing nucleotide triphosphate hydrolases"/>
    <property type="match status" value="1"/>
</dbReference>
<dbReference type="PANTHER" id="PTHR14074:SF16">
    <property type="entry name" value="ANTIVIRAL INNATE IMMUNE RESPONSE RECEPTOR RIG-I"/>
    <property type="match status" value="1"/>
</dbReference>
<accession>A0ABV0V2N5</accession>
<keyword evidence="3" id="KW-1185">Reference proteome</keyword>